<keyword evidence="2" id="KW-0479">Metal-binding</keyword>
<dbReference type="InterPro" id="IPR035979">
    <property type="entry name" value="RBD_domain_sf"/>
</dbReference>
<dbReference type="PROSITE" id="PS50157">
    <property type="entry name" value="ZINC_FINGER_C2H2_2"/>
    <property type="match status" value="1"/>
</dbReference>
<feature type="domain" description="C2H2-type" evidence="11">
    <location>
        <begin position="296"/>
        <end position="323"/>
    </location>
</feature>
<keyword evidence="5" id="KW-0862">Zinc</keyword>
<dbReference type="EMBL" id="HAEA01006786">
    <property type="protein sequence ID" value="SBQ35266.1"/>
    <property type="molecule type" value="Transcribed_RNA"/>
</dbReference>
<organism evidence="12">
    <name type="scientific">Nothobranchius kadleci</name>
    <name type="common">African annual killifish</name>
    <dbReference type="NCBI Taxonomy" id="1051664"/>
    <lineage>
        <taxon>Eukaryota</taxon>
        <taxon>Metazoa</taxon>
        <taxon>Chordata</taxon>
        <taxon>Craniata</taxon>
        <taxon>Vertebrata</taxon>
        <taxon>Euteleostomi</taxon>
        <taxon>Actinopterygii</taxon>
        <taxon>Neopterygii</taxon>
        <taxon>Teleostei</taxon>
        <taxon>Neoteleostei</taxon>
        <taxon>Acanthomorphata</taxon>
        <taxon>Ovalentaria</taxon>
        <taxon>Atherinomorphae</taxon>
        <taxon>Cyprinodontiformes</taxon>
        <taxon>Nothobranchiidae</taxon>
        <taxon>Nothobranchius</taxon>
    </lineage>
</organism>
<feature type="region of interest" description="Disordered" evidence="9">
    <location>
        <begin position="237"/>
        <end position="291"/>
    </location>
</feature>
<evidence type="ECO:0000256" key="9">
    <source>
        <dbReference type="SAM" id="MobiDB-lite"/>
    </source>
</evidence>
<dbReference type="InterPro" id="IPR036236">
    <property type="entry name" value="Znf_C2H2_sf"/>
</dbReference>
<dbReference type="PANTHER" id="PTHR23235:SF176">
    <property type="entry name" value="C2H2-TYPE DOMAIN-CONTAINING PROTEIN"/>
    <property type="match status" value="1"/>
</dbReference>
<dbReference type="GO" id="GO:0000981">
    <property type="term" value="F:DNA-binding transcription factor activity, RNA polymerase II-specific"/>
    <property type="evidence" value="ECO:0007669"/>
    <property type="project" value="TreeGrafter"/>
</dbReference>
<evidence type="ECO:0000256" key="1">
    <source>
        <dbReference type="ARBA" id="ARBA00004123"/>
    </source>
</evidence>
<evidence type="ECO:0000259" key="11">
    <source>
        <dbReference type="PROSITE" id="PS50157"/>
    </source>
</evidence>
<evidence type="ECO:0000256" key="5">
    <source>
        <dbReference type="ARBA" id="ARBA00022833"/>
    </source>
</evidence>
<dbReference type="GO" id="GO:0008270">
    <property type="term" value="F:zinc ion binding"/>
    <property type="evidence" value="ECO:0007669"/>
    <property type="project" value="UniProtKB-KW"/>
</dbReference>
<dbReference type="GO" id="GO:0000978">
    <property type="term" value="F:RNA polymerase II cis-regulatory region sequence-specific DNA binding"/>
    <property type="evidence" value="ECO:0007669"/>
    <property type="project" value="TreeGrafter"/>
</dbReference>
<keyword evidence="4 7" id="KW-0863">Zinc-finger</keyword>
<dbReference type="InterPro" id="IPR000504">
    <property type="entry name" value="RRM_dom"/>
</dbReference>
<evidence type="ECO:0000256" key="4">
    <source>
        <dbReference type="ARBA" id="ARBA00022771"/>
    </source>
</evidence>
<dbReference type="Pfam" id="PF00076">
    <property type="entry name" value="RRM_1"/>
    <property type="match status" value="1"/>
</dbReference>
<dbReference type="InterPro" id="IPR013087">
    <property type="entry name" value="Znf_C2H2_type"/>
</dbReference>
<dbReference type="GO" id="GO:0003723">
    <property type="term" value="F:RNA binding"/>
    <property type="evidence" value="ECO:0007669"/>
    <property type="project" value="UniProtKB-UniRule"/>
</dbReference>
<comment type="subcellular location">
    <subcellularLocation>
        <location evidence="1">Nucleus</location>
    </subcellularLocation>
</comment>
<dbReference type="PANTHER" id="PTHR23235">
    <property type="entry name" value="KRUEPPEL-LIKE TRANSCRIPTION FACTOR"/>
    <property type="match status" value="1"/>
</dbReference>
<reference evidence="12" key="1">
    <citation type="submission" date="2016-05" db="EMBL/GenBank/DDBJ databases">
        <authorList>
            <person name="Lavstsen T."/>
            <person name="Jespersen J.S."/>
        </authorList>
    </citation>
    <scope>NUCLEOTIDE SEQUENCE</scope>
    <source>
        <tissue evidence="12">Brain</tissue>
    </source>
</reference>
<evidence type="ECO:0000313" key="12">
    <source>
        <dbReference type="EMBL" id="SBQ35266.1"/>
    </source>
</evidence>
<evidence type="ECO:0000259" key="10">
    <source>
        <dbReference type="PROSITE" id="PS50102"/>
    </source>
</evidence>
<dbReference type="FunFam" id="3.30.160.60:FF:001498">
    <property type="entry name" value="Zinc finger protein 404"/>
    <property type="match status" value="1"/>
</dbReference>
<protein>
    <recommendedName>
        <fullName evidence="13">Ribosomal RNA processing 7 homolog A</fullName>
    </recommendedName>
</protein>
<sequence length="333" mass="37513">MATSEKKHPPNTACDIPAGFTVLSLLFGDSPAPLRVFMKEHNVPAKKGSVRPLDRTLFVQNVPSHCSEDVVRELFSRFGSVSLVELRDNAGSSEDSEPTLFSFFKPAEKQDFKVGYIVFEKSSGLAAVKSHPPDVPLVFTGQRSVSTGVQTYPEVPPHHVWEKKEVVNDQELWNQETTSSLDQKEAELPQMKDEQQELCISQFILKHEDVSVTEISPSEETDCCKPEPNWNQPLCQSSAEAENQDQDGCKNENSESKSSDGLIQNKRRKQTKDHRDGVDGPKRKKHKKIETGEKSHMCEICSKSFSQCNKLTKHMRTHTGEKPYQCKTCDKCF</sequence>
<evidence type="ECO:0000256" key="7">
    <source>
        <dbReference type="PROSITE-ProRule" id="PRU00042"/>
    </source>
</evidence>
<evidence type="ECO:0000256" key="6">
    <source>
        <dbReference type="ARBA" id="ARBA00023242"/>
    </source>
</evidence>
<feature type="compositionally biased region" description="Basic and acidic residues" evidence="9">
    <location>
        <begin position="247"/>
        <end position="258"/>
    </location>
</feature>
<feature type="non-terminal residue" evidence="12">
    <location>
        <position position="333"/>
    </location>
</feature>
<keyword evidence="8" id="KW-0694">RNA-binding</keyword>
<dbReference type="SUPFAM" id="SSF57667">
    <property type="entry name" value="beta-beta-alpha zinc fingers"/>
    <property type="match status" value="1"/>
</dbReference>
<evidence type="ECO:0000256" key="3">
    <source>
        <dbReference type="ARBA" id="ARBA00022737"/>
    </source>
</evidence>
<evidence type="ECO:0000256" key="2">
    <source>
        <dbReference type="ARBA" id="ARBA00022723"/>
    </source>
</evidence>
<dbReference type="GO" id="GO:0005634">
    <property type="term" value="C:nucleus"/>
    <property type="evidence" value="ECO:0007669"/>
    <property type="project" value="UniProtKB-SubCell"/>
</dbReference>
<accession>A0A1A8DPN9</accession>
<gene>
    <name evidence="12" type="primary">Nfu_g_1_006252</name>
</gene>
<name>A0A1A8DPN9_NOTKA</name>
<dbReference type="Gene3D" id="3.30.70.330">
    <property type="match status" value="1"/>
</dbReference>
<dbReference type="SUPFAM" id="SSF54928">
    <property type="entry name" value="RNA-binding domain, RBD"/>
    <property type="match status" value="1"/>
</dbReference>
<evidence type="ECO:0008006" key="13">
    <source>
        <dbReference type="Google" id="ProtNLM"/>
    </source>
</evidence>
<dbReference type="PROSITE" id="PS50102">
    <property type="entry name" value="RRM"/>
    <property type="match status" value="1"/>
</dbReference>
<dbReference type="InterPro" id="IPR012677">
    <property type="entry name" value="Nucleotide-bd_a/b_plait_sf"/>
</dbReference>
<keyword evidence="6" id="KW-0539">Nucleus</keyword>
<evidence type="ECO:0000256" key="8">
    <source>
        <dbReference type="PROSITE-ProRule" id="PRU00176"/>
    </source>
</evidence>
<dbReference type="Gene3D" id="3.30.160.60">
    <property type="entry name" value="Classic Zinc Finger"/>
    <property type="match status" value="2"/>
</dbReference>
<keyword evidence="3" id="KW-0677">Repeat</keyword>
<dbReference type="PROSITE" id="PS00028">
    <property type="entry name" value="ZINC_FINGER_C2H2_1"/>
    <property type="match status" value="1"/>
</dbReference>
<feature type="domain" description="RRM" evidence="10">
    <location>
        <begin position="55"/>
        <end position="111"/>
    </location>
</feature>
<proteinExistence type="predicted"/>
<reference evidence="12" key="2">
    <citation type="submission" date="2016-06" db="EMBL/GenBank/DDBJ databases">
        <title>The genome of a short-lived fish provides insights into sex chromosome evolution and the genetic control of aging.</title>
        <authorList>
            <person name="Reichwald K."/>
            <person name="Felder M."/>
            <person name="Petzold A."/>
            <person name="Koch P."/>
            <person name="Groth M."/>
            <person name="Platzer M."/>
        </authorList>
    </citation>
    <scope>NUCLEOTIDE SEQUENCE</scope>
    <source>
        <tissue evidence="12">Brain</tissue>
    </source>
</reference>
<dbReference type="AlphaFoldDB" id="A0A1A8DPN9"/>